<keyword evidence="7" id="KW-0067">ATP-binding</keyword>
<keyword evidence="8" id="KW-0119">Carbohydrate metabolism</keyword>
<evidence type="ECO:0000256" key="7">
    <source>
        <dbReference type="ARBA" id="ARBA00022840"/>
    </source>
</evidence>
<keyword evidence="6" id="KW-0862">Zinc</keyword>
<dbReference type="InterPro" id="IPR049874">
    <property type="entry name" value="ROK_cs"/>
</dbReference>
<reference evidence="10 11" key="1">
    <citation type="journal article" date="2014" name="Int. J. Syst. Evol. Microbiol.">
        <title>Complete genome sequence of Corynebacterium casei LMG S-19264T (=DSM 44701T), isolated from a smear-ripened cheese.</title>
        <authorList>
            <consortium name="US DOE Joint Genome Institute (JGI-PGF)"/>
            <person name="Walter F."/>
            <person name="Albersmeier A."/>
            <person name="Kalinowski J."/>
            <person name="Ruckert C."/>
        </authorList>
    </citation>
    <scope>NUCLEOTIDE SEQUENCE [LARGE SCALE GENOMIC DNA]</scope>
    <source>
        <strain evidence="10 11">CGMCC 1.15896</strain>
    </source>
</reference>
<keyword evidence="4" id="KW-0547">Nucleotide-binding</keyword>
<dbReference type="EC" id="2.7.1.59" evidence="1"/>
<dbReference type="PANTHER" id="PTHR18964">
    <property type="entry name" value="ROK (REPRESSOR, ORF, KINASE) FAMILY"/>
    <property type="match status" value="1"/>
</dbReference>
<evidence type="ECO:0000256" key="3">
    <source>
        <dbReference type="ARBA" id="ARBA00022723"/>
    </source>
</evidence>
<dbReference type="PANTHER" id="PTHR18964:SF162">
    <property type="entry name" value="N-ACETYL-D-GLUCOSAMINE KINASE"/>
    <property type="match status" value="1"/>
</dbReference>
<comment type="caution">
    <text evidence="10">The sequence shown here is derived from an EMBL/GenBank/DDBJ whole genome shotgun (WGS) entry which is preliminary data.</text>
</comment>
<protein>
    <recommendedName>
        <fullName evidence="1">N-acetylglucosamine kinase</fullName>
        <ecNumber evidence="1">2.7.1.59</ecNumber>
    </recommendedName>
</protein>
<dbReference type="GO" id="GO:0005524">
    <property type="term" value="F:ATP binding"/>
    <property type="evidence" value="ECO:0007669"/>
    <property type="project" value="UniProtKB-KW"/>
</dbReference>
<dbReference type="EMBL" id="BMKB01000004">
    <property type="protein sequence ID" value="GGA57174.1"/>
    <property type="molecule type" value="Genomic_DNA"/>
</dbReference>
<gene>
    <name evidence="10" type="ORF">GCM10011499_29280</name>
</gene>
<dbReference type="InterPro" id="IPR000600">
    <property type="entry name" value="ROK"/>
</dbReference>
<comment type="catalytic activity">
    <reaction evidence="9">
        <text>N-acetyl-D-glucosamine + ATP = N-acetyl-D-glucosamine 6-phosphate + ADP + H(+)</text>
        <dbReference type="Rhea" id="RHEA:17417"/>
        <dbReference type="ChEBI" id="CHEBI:15378"/>
        <dbReference type="ChEBI" id="CHEBI:30616"/>
        <dbReference type="ChEBI" id="CHEBI:57513"/>
        <dbReference type="ChEBI" id="CHEBI:456216"/>
        <dbReference type="ChEBI" id="CHEBI:506227"/>
        <dbReference type="EC" id="2.7.1.59"/>
    </reaction>
</comment>
<proteinExistence type="predicted"/>
<name>A0A916RI84_9HYPH</name>
<evidence type="ECO:0000256" key="1">
    <source>
        <dbReference type="ARBA" id="ARBA00012122"/>
    </source>
</evidence>
<dbReference type="RefSeq" id="WP_164735092.1">
    <property type="nucleotide sequence ID" value="NZ_BMKB01000004.1"/>
</dbReference>
<keyword evidence="3" id="KW-0479">Metal-binding</keyword>
<dbReference type="Gene3D" id="3.30.420.40">
    <property type="match status" value="2"/>
</dbReference>
<dbReference type="InterPro" id="IPR043129">
    <property type="entry name" value="ATPase_NBD"/>
</dbReference>
<accession>A0A916RI84</accession>
<evidence type="ECO:0000256" key="5">
    <source>
        <dbReference type="ARBA" id="ARBA00022777"/>
    </source>
</evidence>
<dbReference type="PROSITE" id="PS01125">
    <property type="entry name" value="ROK"/>
    <property type="match status" value="1"/>
</dbReference>
<keyword evidence="5 10" id="KW-0418">Kinase</keyword>
<evidence type="ECO:0000256" key="6">
    <source>
        <dbReference type="ARBA" id="ARBA00022833"/>
    </source>
</evidence>
<evidence type="ECO:0000256" key="2">
    <source>
        <dbReference type="ARBA" id="ARBA00022679"/>
    </source>
</evidence>
<dbReference type="Pfam" id="PF00480">
    <property type="entry name" value="ROK"/>
    <property type="match status" value="1"/>
</dbReference>
<dbReference type="Proteomes" id="UP000596977">
    <property type="component" value="Unassembled WGS sequence"/>
</dbReference>
<sequence length="320" mass="33062">MTASDAAHPPQTDAIAYCADVGGSFIKFGRAYGPGMVAVEEQVPTPVASWQGFMDALAGLIQRRGAQLSDLPLAISTTGLFDPRTGQVNAANIGCFSGHDLVTELSAYLGRKILIANDADSFALAEANVGTGKGHDVVMSIILGTGVGGGLVVGGRLVQGAGGVTAEWGHGAIVRTSVALPGTGEEITVPRFACGCGQVGCTDTIGGARGIERLHKHLTGDRCTSYDILDLWEADDPIAARTVGVYIELLSEPLAFAVNISGARIVPVGGGLAVRTALIEELDKAVRKRTLNLYPKPLVVPGRYMKDGGLVGVSVLATQQ</sequence>
<organism evidence="10 11">
    <name type="scientific">Pelagibacterium lentulum</name>
    <dbReference type="NCBI Taxonomy" id="2029865"/>
    <lineage>
        <taxon>Bacteria</taxon>
        <taxon>Pseudomonadati</taxon>
        <taxon>Pseudomonadota</taxon>
        <taxon>Alphaproteobacteria</taxon>
        <taxon>Hyphomicrobiales</taxon>
        <taxon>Devosiaceae</taxon>
        <taxon>Pelagibacterium</taxon>
    </lineage>
</organism>
<dbReference type="GO" id="GO:0046872">
    <property type="term" value="F:metal ion binding"/>
    <property type="evidence" value="ECO:0007669"/>
    <property type="project" value="UniProtKB-KW"/>
</dbReference>
<dbReference type="AlphaFoldDB" id="A0A916RI84"/>
<evidence type="ECO:0000313" key="11">
    <source>
        <dbReference type="Proteomes" id="UP000596977"/>
    </source>
</evidence>
<dbReference type="GO" id="GO:0045127">
    <property type="term" value="F:N-acetylglucosamine kinase activity"/>
    <property type="evidence" value="ECO:0007669"/>
    <property type="project" value="UniProtKB-EC"/>
</dbReference>
<keyword evidence="2" id="KW-0808">Transferase</keyword>
<evidence type="ECO:0000313" key="10">
    <source>
        <dbReference type="EMBL" id="GGA57174.1"/>
    </source>
</evidence>
<dbReference type="SUPFAM" id="SSF53067">
    <property type="entry name" value="Actin-like ATPase domain"/>
    <property type="match status" value="1"/>
</dbReference>
<evidence type="ECO:0000256" key="9">
    <source>
        <dbReference type="ARBA" id="ARBA00049065"/>
    </source>
</evidence>
<evidence type="ECO:0000256" key="8">
    <source>
        <dbReference type="ARBA" id="ARBA00023277"/>
    </source>
</evidence>
<evidence type="ECO:0000256" key="4">
    <source>
        <dbReference type="ARBA" id="ARBA00022741"/>
    </source>
</evidence>
<keyword evidence="11" id="KW-1185">Reference proteome</keyword>